<dbReference type="EMBL" id="UINC01159967">
    <property type="protein sequence ID" value="SVD58353.1"/>
    <property type="molecule type" value="Genomic_DNA"/>
</dbReference>
<feature type="non-terminal residue" evidence="1">
    <location>
        <position position="28"/>
    </location>
</feature>
<proteinExistence type="predicted"/>
<organism evidence="1">
    <name type="scientific">marine metagenome</name>
    <dbReference type="NCBI Taxonomy" id="408172"/>
    <lineage>
        <taxon>unclassified sequences</taxon>
        <taxon>metagenomes</taxon>
        <taxon>ecological metagenomes</taxon>
    </lineage>
</organism>
<name>A0A382WHT9_9ZZZZ</name>
<protein>
    <submittedName>
        <fullName evidence="1">Uncharacterized protein</fullName>
    </submittedName>
</protein>
<evidence type="ECO:0000313" key="1">
    <source>
        <dbReference type="EMBL" id="SVD58353.1"/>
    </source>
</evidence>
<accession>A0A382WHT9</accession>
<dbReference type="AlphaFoldDB" id="A0A382WHT9"/>
<sequence length="28" mass="3206">MPPEEIFAGHKLIEDWDTATAEQFTNTL</sequence>
<gene>
    <name evidence="1" type="ORF">METZ01_LOCUS411207</name>
</gene>
<reference evidence="1" key="1">
    <citation type="submission" date="2018-05" db="EMBL/GenBank/DDBJ databases">
        <authorList>
            <person name="Lanie J.A."/>
            <person name="Ng W.-L."/>
            <person name="Kazmierczak K.M."/>
            <person name="Andrzejewski T.M."/>
            <person name="Davidsen T.M."/>
            <person name="Wayne K.J."/>
            <person name="Tettelin H."/>
            <person name="Glass J.I."/>
            <person name="Rusch D."/>
            <person name="Podicherti R."/>
            <person name="Tsui H.-C.T."/>
            <person name="Winkler M.E."/>
        </authorList>
    </citation>
    <scope>NUCLEOTIDE SEQUENCE</scope>
</reference>